<dbReference type="PRINTS" id="PR00821">
    <property type="entry name" value="TAGLIPASE"/>
</dbReference>
<dbReference type="InterPro" id="IPR029058">
    <property type="entry name" value="AB_hydrolase_fold"/>
</dbReference>
<evidence type="ECO:0000259" key="5">
    <source>
        <dbReference type="Pfam" id="PF00151"/>
    </source>
</evidence>
<name>A0A9J6BN57_POLVA</name>
<dbReference type="PANTHER" id="PTHR11610:SF173">
    <property type="entry name" value="LIPASE DOMAIN-CONTAINING PROTEIN-RELATED"/>
    <property type="match status" value="1"/>
</dbReference>
<dbReference type="Pfam" id="PF00151">
    <property type="entry name" value="Lipase"/>
    <property type="match status" value="1"/>
</dbReference>
<dbReference type="EMBL" id="JADBJN010000003">
    <property type="protein sequence ID" value="KAG5671305.1"/>
    <property type="molecule type" value="Genomic_DNA"/>
</dbReference>
<dbReference type="PANTHER" id="PTHR11610">
    <property type="entry name" value="LIPASE"/>
    <property type="match status" value="1"/>
</dbReference>
<comment type="similarity">
    <text evidence="2 4">Belongs to the AB hydrolase superfamily. Lipase family.</text>
</comment>
<dbReference type="Gene3D" id="3.40.50.1820">
    <property type="entry name" value="alpha/beta hydrolase"/>
    <property type="match status" value="1"/>
</dbReference>
<organism evidence="6 7">
    <name type="scientific">Polypedilum vanderplanki</name>
    <name type="common">Sleeping chironomid midge</name>
    <dbReference type="NCBI Taxonomy" id="319348"/>
    <lineage>
        <taxon>Eukaryota</taxon>
        <taxon>Metazoa</taxon>
        <taxon>Ecdysozoa</taxon>
        <taxon>Arthropoda</taxon>
        <taxon>Hexapoda</taxon>
        <taxon>Insecta</taxon>
        <taxon>Pterygota</taxon>
        <taxon>Neoptera</taxon>
        <taxon>Endopterygota</taxon>
        <taxon>Diptera</taxon>
        <taxon>Nematocera</taxon>
        <taxon>Chironomoidea</taxon>
        <taxon>Chironomidae</taxon>
        <taxon>Chironominae</taxon>
        <taxon>Polypedilum</taxon>
        <taxon>Polypedilum</taxon>
    </lineage>
</organism>
<evidence type="ECO:0000256" key="1">
    <source>
        <dbReference type="ARBA" id="ARBA00004613"/>
    </source>
</evidence>
<feature type="domain" description="Lipase" evidence="5">
    <location>
        <begin position="10"/>
        <end position="286"/>
    </location>
</feature>
<accession>A0A9J6BN57</accession>
<dbReference type="GO" id="GO:0017171">
    <property type="term" value="F:serine hydrolase activity"/>
    <property type="evidence" value="ECO:0007669"/>
    <property type="project" value="TreeGrafter"/>
</dbReference>
<evidence type="ECO:0000313" key="6">
    <source>
        <dbReference type="EMBL" id="KAG5671305.1"/>
    </source>
</evidence>
<reference evidence="6" key="1">
    <citation type="submission" date="2021-03" db="EMBL/GenBank/DDBJ databases">
        <title>Chromosome level genome of the anhydrobiotic midge Polypedilum vanderplanki.</title>
        <authorList>
            <person name="Yoshida Y."/>
            <person name="Kikawada T."/>
            <person name="Gusev O."/>
        </authorList>
    </citation>
    <scope>NUCLEOTIDE SEQUENCE</scope>
    <source>
        <strain evidence="6">NIAS01</strain>
        <tissue evidence="6">Whole body or cell culture</tissue>
    </source>
</reference>
<dbReference type="AlphaFoldDB" id="A0A9J6BN57"/>
<comment type="subcellular location">
    <subcellularLocation>
        <location evidence="1">Secreted</location>
    </subcellularLocation>
</comment>
<dbReference type="OrthoDB" id="199913at2759"/>
<evidence type="ECO:0000256" key="3">
    <source>
        <dbReference type="ARBA" id="ARBA00022525"/>
    </source>
</evidence>
<keyword evidence="7" id="KW-1185">Reference proteome</keyword>
<comment type="caution">
    <text evidence="6">The sequence shown here is derived from an EMBL/GenBank/DDBJ whole genome shotgun (WGS) entry which is preliminary data.</text>
</comment>
<gene>
    <name evidence="6" type="ORF">PVAND_001510</name>
</gene>
<dbReference type="GO" id="GO:0005615">
    <property type="term" value="C:extracellular space"/>
    <property type="evidence" value="ECO:0007669"/>
    <property type="project" value="TreeGrafter"/>
</dbReference>
<dbReference type="InterPro" id="IPR013818">
    <property type="entry name" value="Lipase"/>
</dbReference>
<evidence type="ECO:0000313" key="7">
    <source>
        <dbReference type="Proteomes" id="UP001107558"/>
    </source>
</evidence>
<dbReference type="GO" id="GO:0016298">
    <property type="term" value="F:lipase activity"/>
    <property type="evidence" value="ECO:0007669"/>
    <property type="project" value="InterPro"/>
</dbReference>
<evidence type="ECO:0000256" key="4">
    <source>
        <dbReference type="RuleBase" id="RU004262"/>
    </source>
</evidence>
<keyword evidence="3" id="KW-0964">Secreted</keyword>
<evidence type="ECO:0000256" key="2">
    <source>
        <dbReference type="ARBA" id="ARBA00010701"/>
    </source>
</evidence>
<dbReference type="SUPFAM" id="SSF53474">
    <property type="entry name" value="alpha/beta-Hydrolases"/>
    <property type="match status" value="1"/>
</dbReference>
<dbReference type="InterPro" id="IPR000734">
    <property type="entry name" value="TAG_lipase"/>
</dbReference>
<protein>
    <recommendedName>
        <fullName evidence="5">Lipase domain-containing protein</fullName>
    </recommendedName>
</protein>
<dbReference type="GO" id="GO:0016042">
    <property type="term" value="P:lipid catabolic process"/>
    <property type="evidence" value="ECO:0007669"/>
    <property type="project" value="TreeGrafter"/>
</dbReference>
<dbReference type="Proteomes" id="UP001107558">
    <property type="component" value="Chromosome 3"/>
</dbReference>
<proteinExistence type="inferred from homology"/>
<sequence length="294" mass="33108">MTSTSNFKSLSSTYYTATKTTVFYTGGWLLNYTSFDAQTILGAYLATRRSTHNLIYVDWSYYSKDIYFVPMIMKIDCVAQQISAIIQKFRFDTWISPQTFHFIGFQYGAHVLAYGARKLLPPAVKRLTALDPGAALDFTDLLFTRYGIDAANWKDADFVDVIHTSAFKFGYGYDTGHIDFYVNGGSVQNGCTILQSIKDYRAANDIKQIYLLVCSHSRAVYYYAESVKRPNTSPLPFLSARCGLVYTFNSTTCTNTLDNVSMGFYAYNPAGIGFGLSKRFYVETTNNTAKFSLT</sequence>